<dbReference type="GO" id="GO:0042255">
    <property type="term" value="P:ribosome assembly"/>
    <property type="evidence" value="ECO:0007669"/>
    <property type="project" value="UniProtKB-ARBA"/>
</dbReference>
<evidence type="ECO:0000259" key="11">
    <source>
        <dbReference type="PROSITE" id="PS51192"/>
    </source>
</evidence>
<dbReference type="GO" id="GO:0005829">
    <property type="term" value="C:cytosol"/>
    <property type="evidence" value="ECO:0007669"/>
    <property type="project" value="TreeGrafter"/>
</dbReference>
<feature type="short sequence motif" description="Q motif" evidence="10">
    <location>
        <begin position="1"/>
        <end position="29"/>
    </location>
</feature>
<evidence type="ECO:0000313" key="15">
    <source>
        <dbReference type="Proteomes" id="UP000076630"/>
    </source>
</evidence>
<name>A0A161S1B2_9FLAO</name>
<evidence type="ECO:0000256" key="4">
    <source>
        <dbReference type="ARBA" id="ARBA00022801"/>
    </source>
</evidence>
<dbReference type="FunFam" id="3.40.50.300:FF:000108">
    <property type="entry name" value="ATP-dependent RNA helicase RhlE"/>
    <property type="match status" value="1"/>
</dbReference>
<evidence type="ECO:0000256" key="5">
    <source>
        <dbReference type="ARBA" id="ARBA00022806"/>
    </source>
</evidence>
<dbReference type="EC" id="3.6.4.13" evidence="1"/>
<comment type="catalytic activity">
    <reaction evidence="8">
        <text>ATP + H2O = ADP + phosphate + H(+)</text>
        <dbReference type="Rhea" id="RHEA:13065"/>
        <dbReference type="ChEBI" id="CHEBI:15377"/>
        <dbReference type="ChEBI" id="CHEBI:15378"/>
        <dbReference type="ChEBI" id="CHEBI:30616"/>
        <dbReference type="ChEBI" id="CHEBI:43474"/>
        <dbReference type="ChEBI" id="CHEBI:456216"/>
        <dbReference type="EC" id="3.6.4.13"/>
    </reaction>
</comment>
<evidence type="ECO:0000256" key="7">
    <source>
        <dbReference type="ARBA" id="ARBA00038437"/>
    </source>
</evidence>
<accession>A0A161S1B2</accession>
<dbReference type="Pfam" id="PF00270">
    <property type="entry name" value="DEAD"/>
    <property type="match status" value="1"/>
</dbReference>
<dbReference type="Proteomes" id="UP000076630">
    <property type="component" value="Unassembled WGS sequence"/>
</dbReference>
<dbReference type="InterPro" id="IPR011545">
    <property type="entry name" value="DEAD/DEAH_box_helicase_dom"/>
</dbReference>
<dbReference type="InterPro" id="IPR027417">
    <property type="entry name" value="P-loop_NTPase"/>
</dbReference>
<dbReference type="GO" id="GO:0003676">
    <property type="term" value="F:nucleic acid binding"/>
    <property type="evidence" value="ECO:0007669"/>
    <property type="project" value="InterPro"/>
</dbReference>
<dbReference type="InterPro" id="IPR014014">
    <property type="entry name" value="RNA_helicase_DEAD_Q_motif"/>
</dbReference>
<protein>
    <recommendedName>
        <fullName evidence="9">DEAD-box ATP-dependent RNA helicase RhpA</fullName>
        <ecNumber evidence="1">3.6.4.13</ecNumber>
    </recommendedName>
</protein>
<evidence type="ECO:0000313" key="14">
    <source>
        <dbReference type="EMBL" id="KZE77994.1"/>
    </source>
</evidence>
<dbReference type="GO" id="GO:0009266">
    <property type="term" value="P:response to temperature stimulus"/>
    <property type="evidence" value="ECO:0007669"/>
    <property type="project" value="UniProtKB-ARBA"/>
</dbReference>
<evidence type="ECO:0000256" key="2">
    <source>
        <dbReference type="ARBA" id="ARBA00022490"/>
    </source>
</evidence>
<comment type="similarity">
    <text evidence="7">Belongs to the DEAD box helicase family.</text>
</comment>
<evidence type="ECO:0000256" key="3">
    <source>
        <dbReference type="ARBA" id="ARBA00022741"/>
    </source>
</evidence>
<evidence type="ECO:0000256" key="8">
    <source>
        <dbReference type="ARBA" id="ARBA00047984"/>
    </source>
</evidence>
<sequence>MNFKDLALSTEIQQALIKIGYSQATEIQQKAIPVILKGQDVIGTAQTGTGKTAAFAIPILERLNNTKSLNKGIRALVLTPTRELAIQVKDSFLDYSTELPLKTLTLFGGVPLPPQIRALKQRHEIIVATPGRLLDLINQKIVKLSNLEILVLDEADQMLDMGFIHDLKKILTHIPEKRQSLFFSATMPKEIEKFAKTIVNNPAKVEVAAEIITAETIHQEVVFTEKKDKRALLHNVLVDNAEPTLVFTRTKYEANNLVKYLQKVNMVAMAIHGNKSQSARVKALDDFKNKKIKVLIATDIAARGIDISKLPYVINYDIPDKPETYVHRIGRTGRAGVKGVAMCFCTPDQKKELMAIQKFTGIRMKENKKYNINLKTL</sequence>
<dbReference type="SUPFAM" id="SSF52540">
    <property type="entry name" value="P-loop containing nucleoside triphosphate hydrolases"/>
    <property type="match status" value="1"/>
</dbReference>
<comment type="caution">
    <text evidence="14">The sequence shown here is derived from an EMBL/GenBank/DDBJ whole genome shotgun (WGS) entry which is preliminary data.</text>
</comment>
<proteinExistence type="inferred from homology"/>
<dbReference type="GO" id="GO:0005524">
    <property type="term" value="F:ATP binding"/>
    <property type="evidence" value="ECO:0007669"/>
    <property type="project" value="UniProtKB-KW"/>
</dbReference>
<dbReference type="PANTHER" id="PTHR47959:SF13">
    <property type="entry name" value="ATP-DEPENDENT RNA HELICASE RHLE"/>
    <property type="match status" value="1"/>
</dbReference>
<feature type="domain" description="DEAD-box RNA helicase Q" evidence="13">
    <location>
        <begin position="1"/>
        <end position="29"/>
    </location>
</feature>
<reference evidence="14 15" key="1">
    <citation type="submission" date="2016-01" db="EMBL/GenBank/DDBJ databases">
        <title>Whole genome sequencing of Myroides marinus L41.</title>
        <authorList>
            <person name="Hong K.W."/>
        </authorList>
    </citation>
    <scope>NUCLEOTIDE SEQUENCE [LARGE SCALE GENOMIC DNA]</scope>
    <source>
        <strain evidence="14 15">L41</strain>
    </source>
</reference>
<evidence type="ECO:0000259" key="13">
    <source>
        <dbReference type="PROSITE" id="PS51195"/>
    </source>
</evidence>
<dbReference type="GO" id="GO:0016787">
    <property type="term" value="F:hydrolase activity"/>
    <property type="evidence" value="ECO:0007669"/>
    <property type="project" value="UniProtKB-KW"/>
</dbReference>
<keyword evidence="4" id="KW-0378">Hydrolase</keyword>
<organism evidence="14 15">
    <name type="scientific">Myroides marinus</name>
    <dbReference type="NCBI Taxonomy" id="703342"/>
    <lineage>
        <taxon>Bacteria</taxon>
        <taxon>Pseudomonadati</taxon>
        <taxon>Bacteroidota</taxon>
        <taxon>Flavobacteriia</taxon>
        <taxon>Flavobacteriales</taxon>
        <taxon>Flavobacteriaceae</taxon>
        <taxon>Myroides</taxon>
    </lineage>
</organism>
<dbReference type="PROSITE" id="PS51195">
    <property type="entry name" value="Q_MOTIF"/>
    <property type="match status" value="1"/>
</dbReference>
<dbReference type="InterPro" id="IPR050079">
    <property type="entry name" value="DEAD_box_RNA_helicase"/>
</dbReference>
<feature type="domain" description="Helicase C-terminal" evidence="12">
    <location>
        <begin position="216"/>
        <end position="377"/>
    </location>
</feature>
<evidence type="ECO:0000256" key="1">
    <source>
        <dbReference type="ARBA" id="ARBA00012552"/>
    </source>
</evidence>
<dbReference type="InterPro" id="IPR001650">
    <property type="entry name" value="Helicase_C-like"/>
</dbReference>
<keyword evidence="6" id="KW-0067">ATP-binding</keyword>
<keyword evidence="2" id="KW-0963">Cytoplasm</keyword>
<dbReference type="OrthoDB" id="9785240at2"/>
<dbReference type="AlphaFoldDB" id="A0A161S1B2"/>
<dbReference type="PROSITE" id="PS51194">
    <property type="entry name" value="HELICASE_CTER"/>
    <property type="match status" value="1"/>
</dbReference>
<keyword evidence="3" id="KW-0547">Nucleotide-binding</keyword>
<dbReference type="GO" id="GO:0003724">
    <property type="term" value="F:RNA helicase activity"/>
    <property type="evidence" value="ECO:0007669"/>
    <property type="project" value="UniProtKB-EC"/>
</dbReference>
<dbReference type="EMBL" id="LQNU01000066">
    <property type="protein sequence ID" value="KZE77994.1"/>
    <property type="molecule type" value="Genomic_DNA"/>
</dbReference>
<dbReference type="Pfam" id="PF00271">
    <property type="entry name" value="Helicase_C"/>
    <property type="match status" value="1"/>
</dbReference>
<dbReference type="PANTHER" id="PTHR47959">
    <property type="entry name" value="ATP-DEPENDENT RNA HELICASE RHLE-RELATED"/>
    <property type="match status" value="1"/>
</dbReference>
<dbReference type="Gene3D" id="3.40.50.300">
    <property type="entry name" value="P-loop containing nucleotide triphosphate hydrolases"/>
    <property type="match status" value="2"/>
</dbReference>
<keyword evidence="5 14" id="KW-0347">Helicase</keyword>
<evidence type="ECO:0000256" key="9">
    <source>
        <dbReference type="ARBA" id="ARBA00074363"/>
    </source>
</evidence>
<evidence type="ECO:0000256" key="6">
    <source>
        <dbReference type="ARBA" id="ARBA00022840"/>
    </source>
</evidence>
<dbReference type="CDD" id="cd00268">
    <property type="entry name" value="DEADc"/>
    <property type="match status" value="1"/>
</dbReference>
<dbReference type="InterPro" id="IPR044742">
    <property type="entry name" value="DEAD/DEAH_RhlB"/>
</dbReference>
<feature type="domain" description="Helicase ATP-binding" evidence="11">
    <location>
        <begin position="32"/>
        <end position="205"/>
    </location>
</feature>
<dbReference type="RefSeq" id="WP_038987288.1">
    <property type="nucleotide sequence ID" value="NZ_JWJO01000045.1"/>
</dbReference>
<dbReference type="SMART" id="SM00487">
    <property type="entry name" value="DEXDc"/>
    <property type="match status" value="1"/>
</dbReference>
<gene>
    <name evidence="14" type="ORF">AV926_13180</name>
</gene>
<dbReference type="SMART" id="SM00490">
    <property type="entry name" value="HELICc"/>
    <property type="match status" value="1"/>
</dbReference>
<dbReference type="InterPro" id="IPR014001">
    <property type="entry name" value="Helicase_ATP-bd"/>
</dbReference>
<evidence type="ECO:0000256" key="10">
    <source>
        <dbReference type="PROSITE-ProRule" id="PRU00552"/>
    </source>
</evidence>
<evidence type="ECO:0000259" key="12">
    <source>
        <dbReference type="PROSITE" id="PS51194"/>
    </source>
</evidence>
<dbReference type="PROSITE" id="PS51192">
    <property type="entry name" value="HELICASE_ATP_BIND_1"/>
    <property type="match status" value="1"/>
</dbReference>
<dbReference type="CDD" id="cd18787">
    <property type="entry name" value="SF2_C_DEAD"/>
    <property type="match status" value="1"/>
</dbReference>
<keyword evidence="15" id="KW-1185">Reference proteome</keyword>